<dbReference type="PIRSF" id="PIRSF000171">
    <property type="entry name" value="SDHA_APRA_LASPO"/>
    <property type="match status" value="1"/>
</dbReference>
<accession>A0A4R2RYQ4</accession>
<dbReference type="SUPFAM" id="SSF56425">
    <property type="entry name" value="Succinate dehydrogenase/fumarate reductase flavoprotein, catalytic domain"/>
    <property type="match status" value="1"/>
</dbReference>
<keyword evidence="1" id="KW-0285">Flavoprotein</keyword>
<evidence type="ECO:0000259" key="4">
    <source>
        <dbReference type="Pfam" id="PF00890"/>
    </source>
</evidence>
<dbReference type="GO" id="GO:0009061">
    <property type="term" value="P:anaerobic respiration"/>
    <property type="evidence" value="ECO:0007669"/>
    <property type="project" value="TreeGrafter"/>
</dbReference>
<keyword evidence="6" id="KW-1185">Reference proteome</keyword>
<dbReference type="AlphaFoldDB" id="A0A4R2RYQ4"/>
<dbReference type="OrthoDB" id="9806724at2"/>
<dbReference type="InterPro" id="IPR003953">
    <property type="entry name" value="FAD-dep_OxRdtase_2_FAD-bd"/>
</dbReference>
<feature type="region of interest" description="Disordered" evidence="3">
    <location>
        <begin position="574"/>
        <end position="601"/>
    </location>
</feature>
<evidence type="ECO:0000313" key="5">
    <source>
        <dbReference type="EMBL" id="TCP68743.1"/>
    </source>
</evidence>
<dbReference type="Gene3D" id="3.90.700.10">
    <property type="entry name" value="Succinate dehydrogenase/fumarate reductase flavoprotein, catalytic domain"/>
    <property type="match status" value="1"/>
</dbReference>
<dbReference type="NCBIfam" id="NF005331">
    <property type="entry name" value="PRK06854.1-2"/>
    <property type="match status" value="1"/>
</dbReference>
<dbReference type="InterPro" id="IPR030664">
    <property type="entry name" value="SdhA/FrdA/AprA"/>
</dbReference>
<name>A0A4R2RYQ4_9FIRM</name>
<dbReference type="GO" id="GO:0050660">
    <property type="term" value="F:flavin adenine dinucleotide binding"/>
    <property type="evidence" value="ECO:0007669"/>
    <property type="project" value="TreeGrafter"/>
</dbReference>
<proteinExistence type="predicted"/>
<evidence type="ECO:0000313" key="6">
    <source>
        <dbReference type="Proteomes" id="UP000294813"/>
    </source>
</evidence>
<dbReference type="GO" id="GO:0000104">
    <property type="term" value="F:succinate dehydrogenase activity"/>
    <property type="evidence" value="ECO:0007669"/>
    <property type="project" value="TreeGrafter"/>
</dbReference>
<dbReference type="GO" id="GO:0005886">
    <property type="term" value="C:plasma membrane"/>
    <property type="evidence" value="ECO:0007669"/>
    <property type="project" value="TreeGrafter"/>
</dbReference>
<comment type="caution">
    <text evidence="5">The sequence shown here is derived from an EMBL/GenBank/DDBJ whole genome shotgun (WGS) entry which is preliminary data.</text>
</comment>
<dbReference type="PRINTS" id="PR00411">
    <property type="entry name" value="PNDRDTASEI"/>
</dbReference>
<dbReference type="EMBL" id="SLXT01000002">
    <property type="protein sequence ID" value="TCP68743.1"/>
    <property type="molecule type" value="Genomic_DNA"/>
</dbReference>
<dbReference type="PANTHER" id="PTHR11632:SF73">
    <property type="entry name" value="BLR3196 PROTEIN"/>
    <property type="match status" value="1"/>
</dbReference>
<dbReference type="GO" id="GO:0009055">
    <property type="term" value="F:electron transfer activity"/>
    <property type="evidence" value="ECO:0007669"/>
    <property type="project" value="TreeGrafter"/>
</dbReference>
<organism evidence="5 6">
    <name type="scientific">Heliophilum fasciatum</name>
    <dbReference type="NCBI Taxonomy" id="35700"/>
    <lineage>
        <taxon>Bacteria</taxon>
        <taxon>Bacillati</taxon>
        <taxon>Bacillota</taxon>
        <taxon>Clostridia</taxon>
        <taxon>Eubacteriales</taxon>
        <taxon>Heliobacteriaceae</taxon>
        <taxon>Heliophilum</taxon>
    </lineage>
</organism>
<dbReference type="GO" id="GO:0033765">
    <property type="term" value="F:steroid dehydrogenase activity, acting on the CH-CH group of donors"/>
    <property type="evidence" value="ECO:0007669"/>
    <property type="project" value="UniProtKB-ARBA"/>
</dbReference>
<evidence type="ECO:0000256" key="2">
    <source>
        <dbReference type="ARBA" id="ARBA00023002"/>
    </source>
</evidence>
<keyword evidence="2" id="KW-0560">Oxidoreductase</keyword>
<dbReference type="InterPro" id="IPR037099">
    <property type="entry name" value="Fum_R/Succ_DH_flav-like_C_sf"/>
</dbReference>
<dbReference type="Gene3D" id="3.50.50.60">
    <property type="entry name" value="FAD/NAD(P)-binding domain"/>
    <property type="match status" value="1"/>
</dbReference>
<sequence length="601" mass="64830">MRSAVENVSYPEVLETDWLVIGGGAAGIMAAVRARELAPTCRVMVLEKANVTRSGCLAAGINAINAYLNPGETAASFLQYVKKEFAQQVRDDLVLSLAERLNEMTDRLAAWGLPIYRDEQGRYRQRGRASIQINGEAIKPLMAAALEASGAEVRNHAVVTDLIVTDGRVAGALYFDLHTGQFTAVRAKAVLIATGGASGIYQPNTGGAARHKQWYSPFNAGSGWAMALRAGAELTSLEMRFIALRVAHTMAPTGTIAQGVKAKQINGDGVNYVPNYAYAQGKPTTAELLWATMEEEKAGRGPCALDTRGLTPEQGDLLAQAYLCMCPTQVLQWADAEQRPETAAVPITGSEPYLVGGHGTAGLWVDVHRQTTIAGLYGAGDAVGGAPKKYVTGSMAEGAIAAEHALDHFLREAAAPHPGWTEALEQAWRRARQPLNNDAGATARQVEEALQAVMEYHAGGRSGGYRYEQSGIERAQQSLAQLSKAGAALGATTPYELMRVHEVRDRLLVAAALLVHQSHRRESRLPLYQSRTDYPAPDPQLDRTWLNTRRSHGRADADEELKLEILERVWEEAVPREQASEEPVPEEQAPGESAVRGGISA</sequence>
<dbReference type="Proteomes" id="UP000294813">
    <property type="component" value="Unassembled WGS sequence"/>
</dbReference>
<dbReference type="SUPFAM" id="SSF46977">
    <property type="entry name" value="Succinate dehydrogenase/fumarate reductase flavoprotein C-terminal domain"/>
    <property type="match status" value="1"/>
</dbReference>
<reference evidence="5 6" key="1">
    <citation type="submission" date="2019-03" db="EMBL/GenBank/DDBJ databases">
        <title>Genomic Encyclopedia of Type Strains, Phase IV (KMG-IV): sequencing the most valuable type-strain genomes for metagenomic binning, comparative biology and taxonomic classification.</title>
        <authorList>
            <person name="Goeker M."/>
        </authorList>
    </citation>
    <scope>NUCLEOTIDE SEQUENCE [LARGE SCALE GENOMIC DNA]</scope>
    <source>
        <strain evidence="5 6">DSM 11170</strain>
    </source>
</reference>
<dbReference type="Pfam" id="PF00890">
    <property type="entry name" value="FAD_binding_2"/>
    <property type="match status" value="1"/>
</dbReference>
<dbReference type="InterPro" id="IPR036188">
    <property type="entry name" value="FAD/NAD-bd_sf"/>
</dbReference>
<dbReference type="PRINTS" id="PR00368">
    <property type="entry name" value="FADPNR"/>
</dbReference>
<evidence type="ECO:0000256" key="1">
    <source>
        <dbReference type="ARBA" id="ARBA00022630"/>
    </source>
</evidence>
<protein>
    <submittedName>
        <fullName evidence="5">Dissimilatory adenylylsulfate reductase alpha subunit</fullName>
    </submittedName>
</protein>
<dbReference type="Gene3D" id="1.20.58.100">
    <property type="entry name" value="Fumarate reductase/succinate dehydrogenase flavoprotein-like, C-terminal domain"/>
    <property type="match status" value="1"/>
</dbReference>
<dbReference type="RefSeq" id="WP_131917935.1">
    <property type="nucleotide sequence ID" value="NZ_JAOQNU010000002.1"/>
</dbReference>
<feature type="domain" description="FAD-dependent oxidoreductase 2 FAD-binding" evidence="4">
    <location>
        <begin position="17"/>
        <end position="385"/>
    </location>
</feature>
<gene>
    <name evidence="5" type="ORF">EDD73_102139</name>
</gene>
<dbReference type="PANTHER" id="PTHR11632">
    <property type="entry name" value="SUCCINATE DEHYDROGENASE 2 FLAVOPROTEIN SUBUNIT"/>
    <property type="match status" value="1"/>
</dbReference>
<dbReference type="SUPFAM" id="SSF51905">
    <property type="entry name" value="FAD/NAD(P)-binding domain"/>
    <property type="match status" value="1"/>
</dbReference>
<dbReference type="InterPro" id="IPR027477">
    <property type="entry name" value="Succ_DH/fumarate_Rdtase_cat_sf"/>
</dbReference>
<evidence type="ECO:0000256" key="3">
    <source>
        <dbReference type="SAM" id="MobiDB-lite"/>
    </source>
</evidence>